<keyword evidence="1" id="KW-0472">Membrane</keyword>
<accession>A0ABR6XFU9</accession>
<evidence type="ECO:0000313" key="2">
    <source>
        <dbReference type="EMBL" id="MBC3811788.1"/>
    </source>
</evidence>
<gene>
    <name evidence="2" type="ORF">H8K26_10075</name>
</gene>
<proteinExistence type="predicted"/>
<dbReference type="EMBL" id="JACOFT010000003">
    <property type="protein sequence ID" value="MBC3811788.1"/>
    <property type="molecule type" value="Genomic_DNA"/>
</dbReference>
<protein>
    <submittedName>
        <fullName evidence="2">Uncharacterized protein</fullName>
    </submittedName>
</protein>
<dbReference type="RefSeq" id="WP_190479240.1">
    <property type="nucleotide sequence ID" value="NZ_JACOFT010000003.1"/>
</dbReference>
<keyword evidence="3" id="KW-1185">Reference proteome</keyword>
<organism evidence="2 3">
    <name type="scientific">Undibacterium aquatile</name>
    <dbReference type="NCBI Taxonomy" id="1537398"/>
    <lineage>
        <taxon>Bacteria</taxon>
        <taxon>Pseudomonadati</taxon>
        <taxon>Pseudomonadota</taxon>
        <taxon>Betaproteobacteria</taxon>
        <taxon>Burkholderiales</taxon>
        <taxon>Oxalobacteraceae</taxon>
        <taxon>Undibacterium</taxon>
    </lineage>
</organism>
<dbReference type="Proteomes" id="UP000637632">
    <property type="component" value="Unassembled WGS sequence"/>
</dbReference>
<sequence length="129" mass="14725">MIAFIKRRIQIVIDAVCDKYFLTWFIPLMVIALFVAGLLFELVSYDRIFKLAHLYSTHCRELSDKEAFAMLMTIFIAAVSCLTTIGELMIFADKRRRGLPIEHISLIISASAAVISLVLILVLSQQWCR</sequence>
<name>A0ABR6XFU9_9BURK</name>
<evidence type="ECO:0000313" key="3">
    <source>
        <dbReference type="Proteomes" id="UP000637632"/>
    </source>
</evidence>
<keyword evidence="1" id="KW-0812">Transmembrane</keyword>
<feature type="transmembrane region" description="Helical" evidence="1">
    <location>
        <begin position="104"/>
        <end position="123"/>
    </location>
</feature>
<reference evidence="2 3" key="1">
    <citation type="submission" date="2020-08" db="EMBL/GenBank/DDBJ databases">
        <title>Novel species isolated from subtropical streams in China.</title>
        <authorList>
            <person name="Lu H."/>
        </authorList>
    </citation>
    <scope>NUCLEOTIDE SEQUENCE [LARGE SCALE GENOMIC DNA]</scope>
    <source>
        <strain evidence="2 3">CCTCC AB 2015119</strain>
    </source>
</reference>
<keyword evidence="1" id="KW-1133">Transmembrane helix</keyword>
<feature type="transmembrane region" description="Helical" evidence="1">
    <location>
        <begin position="67"/>
        <end position="92"/>
    </location>
</feature>
<feature type="transmembrane region" description="Helical" evidence="1">
    <location>
        <begin position="21"/>
        <end position="40"/>
    </location>
</feature>
<comment type="caution">
    <text evidence="2">The sequence shown here is derived from an EMBL/GenBank/DDBJ whole genome shotgun (WGS) entry which is preliminary data.</text>
</comment>
<evidence type="ECO:0000256" key="1">
    <source>
        <dbReference type="SAM" id="Phobius"/>
    </source>
</evidence>